<evidence type="ECO:0000256" key="2">
    <source>
        <dbReference type="SAM" id="Phobius"/>
    </source>
</evidence>
<name>A0ABQ1B6X8_9EURO</name>
<dbReference type="InterPro" id="IPR001128">
    <property type="entry name" value="Cyt_P450"/>
</dbReference>
<protein>
    <submittedName>
        <fullName evidence="3">Trichodiene oxygenase</fullName>
    </submittedName>
</protein>
<comment type="caution">
    <text evidence="3">The sequence shown here is derived from an EMBL/GenBank/DDBJ whole genome shotgun (WGS) entry which is preliminary data.</text>
</comment>
<keyword evidence="2" id="KW-0472">Membrane</keyword>
<keyword evidence="4" id="KW-1185">Reference proteome</keyword>
<evidence type="ECO:0000313" key="4">
    <source>
        <dbReference type="Proteomes" id="UP000465266"/>
    </source>
</evidence>
<dbReference type="Gene3D" id="1.10.630.10">
    <property type="entry name" value="Cytochrome P450"/>
    <property type="match status" value="1"/>
</dbReference>
<keyword evidence="2" id="KW-1133">Transmembrane helix</keyword>
<gene>
    <name evidence="3" type="ORF">IFM53868_07797</name>
</gene>
<comment type="similarity">
    <text evidence="1">Belongs to the cytochrome P450 family.</text>
</comment>
<keyword evidence="2" id="KW-0812">Transmembrane</keyword>
<dbReference type="EMBL" id="BLKG01000106">
    <property type="protein sequence ID" value="GFF94996.1"/>
    <property type="molecule type" value="Genomic_DNA"/>
</dbReference>
<reference evidence="3 4" key="1">
    <citation type="submission" date="2020-01" db="EMBL/GenBank/DDBJ databases">
        <title>Draft genome sequence of Aspergillus udagawae IFM 53868.</title>
        <authorList>
            <person name="Takahashi H."/>
            <person name="Yaguchi T."/>
        </authorList>
    </citation>
    <scope>NUCLEOTIDE SEQUENCE [LARGE SCALE GENOMIC DNA]</scope>
    <source>
        <strain evidence="3 4">IFM 53868</strain>
    </source>
</reference>
<dbReference type="InterPro" id="IPR050121">
    <property type="entry name" value="Cytochrome_P450_monoxygenase"/>
</dbReference>
<evidence type="ECO:0000313" key="3">
    <source>
        <dbReference type="EMBL" id="GFF94996.1"/>
    </source>
</evidence>
<dbReference type="SUPFAM" id="SSF48264">
    <property type="entry name" value="Cytochrome P450"/>
    <property type="match status" value="1"/>
</dbReference>
<dbReference type="Proteomes" id="UP000465266">
    <property type="component" value="Unassembled WGS sequence"/>
</dbReference>
<accession>A0ABQ1B6X8</accession>
<dbReference type="PANTHER" id="PTHR24305">
    <property type="entry name" value="CYTOCHROME P450"/>
    <property type="match status" value="1"/>
</dbReference>
<feature type="transmembrane region" description="Helical" evidence="2">
    <location>
        <begin position="299"/>
        <end position="321"/>
    </location>
</feature>
<sequence>MAFPVTTVVIVLQFLIFLVLYIVIYRLFFHPLAPVPGPWLAAITRLYHFYYSVIQRGDVVNHLKFLHKKYGEEWVHFSSTDAYFDVYHSRDTRKDPEFYDAFFVPGGTLATMDHAEARKHRKPMLQMFSRKAERLCELLHTPASRGQSIDIYMALRCFASDITTQYVFGFTFDSLGNADFQYPTLKAVDAMVAGFWLQGHCSWLGSLTNYFSPWSLRILYPQSTALFDRLEVCGPILLSLWDADDATRAYKVVLISFLADDPSEGDRGNPIPLFTALTTIERNRRVPSLSYLAIMSDTFTMIFSAAYAVGTTLTVATYYTMRDKQLLAKLQEELADSWSDHTQECPSWSVLEKLPYFTAVIKETLRITGVVVSP</sequence>
<dbReference type="InterPro" id="IPR036396">
    <property type="entry name" value="Cyt_P450_sf"/>
</dbReference>
<feature type="transmembrane region" description="Helical" evidence="2">
    <location>
        <begin position="7"/>
        <end position="28"/>
    </location>
</feature>
<dbReference type="PANTHER" id="PTHR24305:SF166">
    <property type="entry name" value="CYTOCHROME P450 12A4, MITOCHONDRIAL-RELATED"/>
    <property type="match status" value="1"/>
</dbReference>
<organism evidence="3 4">
    <name type="scientific">Aspergillus udagawae</name>
    <dbReference type="NCBI Taxonomy" id="91492"/>
    <lineage>
        <taxon>Eukaryota</taxon>
        <taxon>Fungi</taxon>
        <taxon>Dikarya</taxon>
        <taxon>Ascomycota</taxon>
        <taxon>Pezizomycotina</taxon>
        <taxon>Eurotiomycetes</taxon>
        <taxon>Eurotiomycetidae</taxon>
        <taxon>Eurotiales</taxon>
        <taxon>Aspergillaceae</taxon>
        <taxon>Aspergillus</taxon>
        <taxon>Aspergillus subgen. Fumigati</taxon>
    </lineage>
</organism>
<proteinExistence type="inferred from homology"/>
<dbReference type="Pfam" id="PF00067">
    <property type="entry name" value="p450"/>
    <property type="match status" value="1"/>
</dbReference>
<evidence type="ECO:0000256" key="1">
    <source>
        <dbReference type="ARBA" id="ARBA00010617"/>
    </source>
</evidence>